<sequence length="278" mass="29567">MLTSAQLAVWGDPIEHSRSPRLHRAAYRTLGLNWDYGRRRVNEREFTAALASLDEHWRGLSLTMPLKTEAFNCAVSHDRHSALAGVSNTLLLTSDGPHAFNTDVGGLVRALREDGVAAAPTARIIGAGATATSALIALSELDARDVQIVARRPESVLPLRALGDKLGMQVEGVGFNAERFNAATVTIATLPGETVLSEAGSDALAESGGHLCDVVYGNWPTPLSAAWVRAGHTASSGLGMLLHQAVLQVRVFTSDEIDVPLENESTVVAEMRATLMGD</sequence>
<dbReference type="InterPro" id="IPR046346">
    <property type="entry name" value="Aminoacid_DH-like_N_sf"/>
</dbReference>
<keyword evidence="5" id="KW-1185">Reference proteome</keyword>
<dbReference type="Pfam" id="PF08501">
    <property type="entry name" value="Shikimate_dh_N"/>
    <property type="match status" value="1"/>
</dbReference>
<feature type="domain" description="Shikimate dehydrogenase substrate binding N-terminal" evidence="3">
    <location>
        <begin position="9"/>
        <end position="90"/>
    </location>
</feature>
<dbReference type="RefSeq" id="WP_337337912.1">
    <property type="nucleotide sequence ID" value="NZ_JBBDGL010000002.1"/>
</dbReference>
<dbReference type="Proteomes" id="UP001368654">
    <property type="component" value="Unassembled WGS sequence"/>
</dbReference>
<dbReference type="EMBL" id="JBBDGL010000002">
    <property type="protein sequence ID" value="MEJ1155477.1"/>
    <property type="molecule type" value="Genomic_DNA"/>
</dbReference>
<evidence type="ECO:0000313" key="4">
    <source>
        <dbReference type="EMBL" id="MEJ1155477.1"/>
    </source>
</evidence>
<evidence type="ECO:0000259" key="3">
    <source>
        <dbReference type="Pfam" id="PF08501"/>
    </source>
</evidence>
<dbReference type="Gene3D" id="3.40.50.720">
    <property type="entry name" value="NAD(P)-binding Rossmann-like Domain"/>
    <property type="match status" value="1"/>
</dbReference>
<keyword evidence="2" id="KW-0028">Amino-acid biosynthesis</keyword>
<dbReference type="SUPFAM" id="SSF53223">
    <property type="entry name" value="Aminoacid dehydrogenase-like, N-terminal domain"/>
    <property type="match status" value="1"/>
</dbReference>
<proteinExistence type="predicted"/>
<evidence type="ECO:0000313" key="5">
    <source>
        <dbReference type="Proteomes" id="UP001368654"/>
    </source>
</evidence>
<dbReference type="InterPro" id="IPR022893">
    <property type="entry name" value="Shikimate_DH_fam"/>
</dbReference>
<gene>
    <name evidence="4" type="ORF">WDU96_07665</name>
</gene>
<keyword evidence="2" id="KW-0057">Aromatic amino acid biosynthesis</keyword>
<evidence type="ECO:0000256" key="1">
    <source>
        <dbReference type="ARBA" id="ARBA00004871"/>
    </source>
</evidence>
<dbReference type="SUPFAM" id="SSF51735">
    <property type="entry name" value="NAD(P)-binding Rossmann-fold domains"/>
    <property type="match status" value="1"/>
</dbReference>
<protein>
    <submittedName>
        <fullName evidence="4">Shikimate dehydrogenase</fullName>
    </submittedName>
</protein>
<dbReference type="InterPro" id="IPR036291">
    <property type="entry name" value="NAD(P)-bd_dom_sf"/>
</dbReference>
<name>A0ABU8LT95_9MICO</name>
<accession>A0ABU8LT95</accession>
<dbReference type="PANTHER" id="PTHR21089:SF1">
    <property type="entry name" value="BIFUNCTIONAL 3-DEHYDROQUINATE DEHYDRATASE_SHIKIMATE DEHYDROGENASE, CHLOROPLASTIC"/>
    <property type="match status" value="1"/>
</dbReference>
<reference evidence="4 5" key="1">
    <citation type="submission" date="2024-02" db="EMBL/GenBank/DDBJ databases">
        <authorList>
            <person name="Saticioglu I.B."/>
        </authorList>
    </citation>
    <scope>NUCLEOTIDE SEQUENCE [LARGE SCALE GENOMIC DNA]</scope>
    <source>
        <strain evidence="4 5">Mu-86</strain>
    </source>
</reference>
<organism evidence="4 5">
    <name type="scientific">Microbacterium marmarense</name>
    <dbReference type="NCBI Taxonomy" id="3122051"/>
    <lineage>
        <taxon>Bacteria</taxon>
        <taxon>Bacillati</taxon>
        <taxon>Actinomycetota</taxon>
        <taxon>Actinomycetes</taxon>
        <taxon>Micrococcales</taxon>
        <taxon>Microbacteriaceae</taxon>
        <taxon>Microbacterium</taxon>
    </lineage>
</organism>
<dbReference type="InterPro" id="IPR013708">
    <property type="entry name" value="Shikimate_DH-bd_N"/>
</dbReference>
<dbReference type="Gene3D" id="3.40.50.10860">
    <property type="entry name" value="Leucine Dehydrogenase, chain A, domain 1"/>
    <property type="match status" value="1"/>
</dbReference>
<comment type="pathway">
    <text evidence="1">Metabolic intermediate biosynthesis; chorismate biosynthesis; chorismate from D-erythrose 4-phosphate and phosphoenolpyruvate: step 4/7.</text>
</comment>
<dbReference type="PANTHER" id="PTHR21089">
    <property type="entry name" value="SHIKIMATE DEHYDROGENASE"/>
    <property type="match status" value="1"/>
</dbReference>
<comment type="caution">
    <text evidence="4">The sequence shown here is derived from an EMBL/GenBank/DDBJ whole genome shotgun (WGS) entry which is preliminary data.</text>
</comment>
<evidence type="ECO:0000256" key="2">
    <source>
        <dbReference type="ARBA" id="ARBA00023141"/>
    </source>
</evidence>